<dbReference type="GeneID" id="25317726"/>
<dbReference type="GO" id="GO:0006412">
    <property type="term" value="P:translation"/>
    <property type="evidence" value="ECO:0007669"/>
    <property type="project" value="InterPro"/>
</dbReference>
<accession>A0A0F4YR71</accession>
<evidence type="ECO:0000313" key="6">
    <source>
        <dbReference type="Proteomes" id="UP000053958"/>
    </source>
</evidence>
<keyword evidence="6" id="KW-1185">Reference proteome</keyword>
<evidence type="ECO:0008006" key="7">
    <source>
        <dbReference type="Google" id="ProtNLM"/>
    </source>
</evidence>
<dbReference type="Gene3D" id="3.10.450.80">
    <property type="match status" value="1"/>
</dbReference>
<dbReference type="AlphaFoldDB" id="A0A0F4YR71"/>
<dbReference type="Gene3D" id="3.90.1140.10">
    <property type="entry name" value="Cyclic phosphodiesterase"/>
    <property type="match status" value="1"/>
</dbReference>
<dbReference type="RefSeq" id="XP_013327217.1">
    <property type="nucleotide sequence ID" value="XM_013471763.1"/>
</dbReference>
<dbReference type="SUPFAM" id="SSF57829">
    <property type="entry name" value="Zn-binding ribosomal proteins"/>
    <property type="match status" value="1"/>
</dbReference>
<organism evidence="5 6">
    <name type="scientific">Rasamsonia emersonii (strain ATCC 16479 / CBS 393.64 / IMI 116815)</name>
    <dbReference type="NCBI Taxonomy" id="1408163"/>
    <lineage>
        <taxon>Eukaryota</taxon>
        <taxon>Fungi</taxon>
        <taxon>Dikarya</taxon>
        <taxon>Ascomycota</taxon>
        <taxon>Pezizomycotina</taxon>
        <taxon>Eurotiomycetes</taxon>
        <taxon>Eurotiomycetidae</taxon>
        <taxon>Eurotiales</taxon>
        <taxon>Trichocomaceae</taxon>
        <taxon>Rasamsonia</taxon>
    </lineage>
</organism>
<dbReference type="GO" id="GO:1990904">
    <property type="term" value="C:ribonucleoprotein complex"/>
    <property type="evidence" value="ECO:0007669"/>
    <property type="project" value="UniProtKB-KW"/>
</dbReference>
<dbReference type="GO" id="GO:0003735">
    <property type="term" value="F:structural constituent of ribosome"/>
    <property type="evidence" value="ECO:0007669"/>
    <property type="project" value="InterPro"/>
</dbReference>
<dbReference type="Pfam" id="PF00935">
    <property type="entry name" value="Ribosomal_L44"/>
    <property type="match status" value="1"/>
</dbReference>
<dbReference type="PANTHER" id="PTHR10369">
    <property type="entry name" value="60S RIBOSOMAL PROTEIN L36A/L44"/>
    <property type="match status" value="1"/>
</dbReference>
<dbReference type="GO" id="GO:0005840">
    <property type="term" value="C:ribosome"/>
    <property type="evidence" value="ECO:0007669"/>
    <property type="project" value="UniProtKB-KW"/>
</dbReference>
<keyword evidence="2 4" id="KW-0689">Ribosomal protein</keyword>
<dbReference type="Proteomes" id="UP000053958">
    <property type="component" value="Unassembled WGS sequence"/>
</dbReference>
<keyword evidence="3 4" id="KW-0687">Ribonucleoprotein</keyword>
<dbReference type="InterPro" id="IPR000552">
    <property type="entry name" value="Ribosomal_eL44"/>
</dbReference>
<dbReference type="InterPro" id="IPR053708">
    <property type="entry name" value="Ribosomal_LSU_eL42"/>
</dbReference>
<evidence type="ECO:0000256" key="1">
    <source>
        <dbReference type="ARBA" id="ARBA00009364"/>
    </source>
</evidence>
<dbReference type="EMBL" id="LASV01000245">
    <property type="protein sequence ID" value="KKA20605.1"/>
    <property type="molecule type" value="Genomic_DNA"/>
</dbReference>
<evidence type="ECO:0000256" key="4">
    <source>
        <dbReference type="RuleBase" id="RU000666"/>
    </source>
</evidence>
<dbReference type="PROSITE" id="PS01172">
    <property type="entry name" value="RIBOSOMAL_L44E"/>
    <property type="match status" value="1"/>
</dbReference>
<protein>
    <recommendedName>
        <fullName evidence="7">60S ribosomal protein L44</fullName>
    </recommendedName>
</protein>
<dbReference type="STRING" id="1408163.A0A0F4YR71"/>
<name>A0A0F4YR71_RASE3</name>
<comment type="similarity">
    <text evidence="1 4">Belongs to the eukaryotic ribosomal protein eL42 family.</text>
</comment>
<reference evidence="5 6" key="1">
    <citation type="submission" date="2015-04" db="EMBL/GenBank/DDBJ databases">
        <authorList>
            <person name="Heijne W.H."/>
            <person name="Fedorova N.D."/>
            <person name="Nierman W.C."/>
            <person name="Vollebregt A.W."/>
            <person name="Zhao Z."/>
            <person name="Wu L."/>
            <person name="Kumar M."/>
            <person name="Stam H."/>
            <person name="van den Berg M.A."/>
            <person name="Pel H.J."/>
        </authorList>
    </citation>
    <scope>NUCLEOTIDE SEQUENCE [LARGE SCALE GENOMIC DNA]</scope>
    <source>
        <strain evidence="5 6">CBS 393.64</strain>
    </source>
</reference>
<proteinExistence type="inferred from homology"/>
<dbReference type="InterPro" id="IPR009097">
    <property type="entry name" value="Cyclic_Pdiesterase"/>
</dbReference>
<dbReference type="InterPro" id="IPR011332">
    <property type="entry name" value="Ribosomal_zn-bd"/>
</dbReference>
<evidence type="ECO:0000256" key="2">
    <source>
        <dbReference type="ARBA" id="ARBA00022980"/>
    </source>
</evidence>
<gene>
    <name evidence="5" type="ORF">T310_5381</name>
</gene>
<dbReference type="FunFam" id="3.10.450.80:FF:000001">
    <property type="entry name" value="60S ribosomal protein L44"/>
    <property type="match status" value="1"/>
</dbReference>
<dbReference type="SUPFAM" id="SSF55144">
    <property type="entry name" value="LigT-like"/>
    <property type="match status" value="1"/>
</dbReference>
<evidence type="ECO:0000313" key="5">
    <source>
        <dbReference type="EMBL" id="KKA20605.1"/>
    </source>
</evidence>
<evidence type="ECO:0000256" key="3">
    <source>
        <dbReference type="ARBA" id="ARBA00023274"/>
    </source>
</evidence>
<sequence length="441" mass="49712">MAGVVFEDLSGTATPVSEGENPYQALIAASNNDPVQLQARYATHRTTRNAQQKAKILDPSFPGWTLDETLAKLDGPNRDPTFLDDRFCSTFWGRPPLHIRNLVDMIQRELRQVAPTLWFMPLENLHITIFELVHSVTEPEMEAIISPLLETGAAEEIVNLPLRHRIRLIKPMIGYDASAMALSFVPAAGEGRNSVSSDQYTYHHLRREVYDRTVAAGVKPVSRYIVPSAHLTIARFITQDGFVDDSGRVDHTRVRALIEKIEELNARLEAEYWPKEDGSIKVGGEWIIGQEKGVDFRKGRLCKRAIKIETRVLYGVLRTVEINGVASGDPAQTVKMVNVPKTRRTYCKSKQCRKHTQHKVTQYKAGKASLFAQGKRRYDRKQSGYGGQTKPVFHKKAKTTKKIVLRLECTQCKAKHQLALKRCKHFELGGDKKTKGAALVF</sequence>
<comment type="caution">
    <text evidence="5">The sequence shown here is derived from an EMBL/GenBank/DDBJ whole genome shotgun (WGS) entry which is preliminary data.</text>
</comment>
<dbReference type="OrthoDB" id="2967263at2759"/>